<feature type="compositionally biased region" description="Polar residues" evidence="6">
    <location>
        <begin position="115"/>
        <end position="124"/>
    </location>
</feature>
<dbReference type="PROSITE" id="PS50103">
    <property type="entry name" value="ZF_C3H1"/>
    <property type="match status" value="2"/>
</dbReference>
<dbReference type="InterPro" id="IPR000571">
    <property type="entry name" value="Znf_CCCH"/>
</dbReference>
<evidence type="ECO:0000256" key="4">
    <source>
        <dbReference type="ARBA" id="ARBA00022833"/>
    </source>
</evidence>
<dbReference type="KEGG" id="ngr:NAEGRDRAFT_68998"/>
<keyword evidence="3 5" id="KW-0863">Zinc-finger</keyword>
<keyword evidence="1 5" id="KW-0479">Metal-binding</keyword>
<dbReference type="PANTHER" id="PTHR12547:SF18">
    <property type="entry name" value="PROTEIN TIS11"/>
    <property type="match status" value="1"/>
</dbReference>
<evidence type="ECO:0000313" key="9">
    <source>
        <dbReference type="Proteomes" id="UP000006671"/>
    </source>
</evidence>
<dbReference type="PANTHER" id="PTHR12547">
    <property type="entry name" value="CCCH ZINC FINGER/TIS11-RELATED"/>
    <property type="match status" value="1"/>
</dbReference>
<evidence type="ECO:0000256" key="3">
    <source>
        <dbReference type="ARBA" id="ARBA00022771"/>
    </source>
</evidence>
<dbReference type="Pfam" id="PF00642">
    <property type="entry name" value="zf-CCCH"/>
    <property type="match status" value="2"/>
</dbReference>
<name>D2VJD4_NAEGR</name>
<evidence type="ECO:0000256" key="6">
    <source>
        <dbReference type="SAM" id="MobiDB-lite"/>
    </source>
</evidence>
<evidence type="ECO:0000256" key="2">
    <source>
        <dbReference type="ARBA" id="ARBA00022737"/>
    </source>
</evidence>
<dbReference type="GeneID" id="8852994"/>
<sequence>MLFEHRYISPSSVDVMMKNQLYQIHNARGGIQTSTESCFNQQPDHIHYIQNQYGQMNISSHSYDHHYSENIPQQHNYYYNNHEDINQQLKTNYQNIRNANTANGFISISEFAPLNENQPPLKQTNLNQPKQSKPPPSTTSKLSDPPKSNLEQYFSTTDFNDIVVQQSTNQQQTNDNQASYNGKDRYKTELCRSWEETGYCRYGDKCQFAHGRHELRLVTRHHKYKSELCNNYHYEGTCMYGIRCCFIHSIDRCVIGRALSQNIDMVPIHQTSRLPVFQDLKPTPQLTSAFLFTNEAVNQ</sequence>
<dbReference type="VEuPathDB" id="AmoebaDB:NAEGRDRAFT_68998"/>
<dbReference type="SMART" id="SM00356">
    <property type="entry name" value="ZnF_C3H1"/>
    <property type="match status" value="2"/>
</dbReference>
<dbReference type="GO" id="GO:0003729">
    <property type="term" value="F:mRNA binding"/>
    <property type="evidence" value="ECO:0007669"/>
    <property type="project" value="InterPro"/>
</dbReference>
<dbReference type="OMA" id="QMNISSH"/>
<dbReference type="SUPFAM" id="SSF90229">
    <property type="entry name" value="CCCH zinc finger"/>
    <property type="match status" value="2"/>
</dbReference>
<protein>
    <submittedName>
        <fullName evidence="8">Predicted protein</fullName>
    </submittedName>
</protein>
<feature type="domain" description="C3H1-type" evidence="7">
    <location>
        <begin position="223"/>
        <end position="251"/>
    </location>
</feature>
<proteinExistence type="predicted"/>
<dbReference type="STRING" id="5762.D2VJD4"/>
<feature type="region of interest" description="Disordered" evidence="6">
    <location>
        <begin position="115"/>
        <end position="150"/>
    </location>
</feature>
<dbReference type="GO" id="GO:0008270">
    <property type="term" value="F:zinc ion binding"/>
    <property type="evidence" value="ECO:0007669"/>
    <property type="project" value="UniProtKB-KW"/>
</dbReference>
<dbReference type="InterPro" id="IPR045877">
    <property type="entry name" value="ZFP36-like"/>
</dbReference>
<dbReference type="InParanoid" id="D2VJD4"/>
<accession>D2VJD4</accession>
<gene>
    <name evidence="8" type="ORF">NAEGRDRAFT_68998</name>
</gene>
<evidence type="ECO:0000313" key="8">
    <source>
        <dbReference type="EMBL" id="EFC42925.1"/>
    </source>
</evidence>
<feature type="zinc finger region" description="C3H1-type" evidence="5">
    <location>
        <begin position="223"/>
        <end position="251"/>
    </location>
</feature>
<dbReference type="InterPro" id="IPR036855">
    <property type="entry name" value="Znf_CCCH_sf"/>
</dbReference>
<keyword evidence="2" id="KW-0677">Repeat</keyword>
<dbReference type="Proteomes" id="UP000006671">
    <property type="component" value="Unassembled WGS sequence"/>
</dbReference>
<evidence type="ECO:0000259" key="7">
    <source>
        <dbReference type="PROSITE" id="PS50103"/>
    </source>
</evidence>
<dbReference type="OrthoDB" id="410307at2759"/>
<evidence type="ECO:0000256" key="1">
    <source>
        <dbReference type="ARBA" id="ARBA00022723"/>
    </source>
</evidence>
<reference evidence="8 9" key="1">
    <citation type="journal article" date="2010" name="Cell">
        <title>The genome of Naegleria gruberi illuminates early eukaryotic versatility.</title>
        <authorList>
            <person name="Fritz-Laylin L.K."/>
            <person name="Prochnik S.E."/>
            <person name="Ginger M.L."/>
            <person name="Dacks J.B."/>
            <person name="Carpenter M.L."/>
            <person name="Field M.C."/>
            <person name="Kuo A."/>
            <person name="Paredez A."/>
            <person name="Chapman J."/>
            <person name="Pham J."/>
            <person name="Shu S."/>
            <person name="Neupane R."/>
            <person name="Cipriano M."/>
            <person name="Mancuso J."/>
            <person name="Tu H."/>
            <person name="Salamov A."/>
            <person name="Lindquist E."/>
            <person name="Shapiro H."/>
            <person name="Lucas S."/>
            <person name="Grigoriev I.V."/>
            <person name="Cande W.Z."/>
            <person name="Fulton C."/>
            <person name="Rokhsar D.S."/>
            <person name="Dawson S.C."/>
        </authorList>
    </citation>
    <scope>NUCLEOTIDE SEQUENCE [LARGE SCALE GENOMIC DNA]</scope>
    <source>
        <strain evidence="8 9">NEG-M</strain>
    </source>
</reference>
<feature type="compositionally biased region" description="Low complexity" evidence="6">
    <location>
        <begin position="138"/>
        <end position="148"/>
    </location>
</feature>
<organism evidence="9">
    <name type="scientific">Naegleria gruberi</name>
    <name type="common">Amoeba</name>
    <dbReference type="NCBI Taxonomy" id="5762"/>
    <lineage>
        <taxon>Eukaryota</taxon>
        <taxon>Discoba</taxon>
        <taxon>Heterolobosea</taxon>
        <taxon>Tetramitia</taxon>
        <taxon>Eutetramitia</taxon>
        <taxon>Vahlkampfiidae</taxon>
        <taxon>Naegleria</taxon>
    </lineage>
</organism>
<dbReference type="eggNOG" id="KOG1677">
    <property type="taxonomic scope" value="Eukaryota"/>
</dbReference>
<keyword evidence="9" id="KW-1185">Reference proteome</keyword>
<dbReference type="FunFam" id="4.10.1000.10:FF:000001">
    <property type="entry name" value="zinc finger CCCH domain-containing protein 15-like"/>
    <property type="match status" value="1"/>
</dbReference>
<dbReference type="AlphaFoldDB" id="D2VJD4"/>
<dbReference type="RefSeq" id="XP_002675669.1">
    <property type="nucleotide sequence ID" value="XM_002675623.1"/>
</dbReference>
<keyword evidence="4 5" id="KW-0862">Zinc</keyword>
<dbReference type="Gene3D" id="4.10.1000.10">
    <property type="entry name" value="Zinc finger, CCCH-type"/>
    <property type="match status" value="2"/>
</dbReference>
<feature type="zinc finger region" description="C3H1-type" evidence="5">
    <location>
        <begin position="185"/>
        <end position="213"/>
    </location>
</feature>
<evidence type="ECO:0000256" key="5">
    <source>
        <dbReference type="PROSITE-ProRule" id="PRU00723"/>
    </source>
</evidence>
<dbReference type="EMBL" id="GG738876">
    <property type="protein sequence ID" value="EFC42925.1"/>
    <property type="molecule type" value="Genomic_DNA"/>
</dbReference>
<feature type="domain" description="C3H1-type" evidence="7">
    <location>
        <begin position="185"/>
        <end position="213"/>
    </location>
</feature>